<dbReference type="EnsemblBacteria" id="ABK78570">
    <property type="protein sequence ID" value="ABK78570"/>
    <property type="gene ID" value="CENSYa_1963"/>
</dbReference>
<evidence type="ECO:0000313" key="1">
    <source>
        <dbReference type="EMBL" id="ABK78570.1"/>
    </source>
</evidence>
<dbReference type="HOGENOM" id="CLU_208209_0_0_2"/>
<accession>A0RZ03</accession>
<proteinExistence type="predicted"/>
<name>A0RZ03_CENSY</name>
<dbReference type="AlphaFoldDB" id="A0RZ03"/>
<protein>
    <submittedName>
        <fullName evidence="1">Uncharacterized protein</fullName>
    </submittedName>
</protein>
<gene>
    <name evidence="1" type="ordered locus">CENSYa_1963</name>
</gene>
<keyword evidence="2" id="KW-1185">Reference proteome</keyword>
<dbReference type="EMBL" id="DP000238">
    <property type="protein sequence ID" value="ABK78570.1"/>
    <property type="molecule type" value="Genomic_DNA"/>
</dbReference>
<dbReference type="Proteomes" id="UP000000758">
    <property type="component" value="Chromosome"/>
</dbReference>
<sequence length="52" mass="6359">MAYREIYCVDCRRILGRYNIKYYPESKMGEIIKSCHDQHVREGHELVQRRSK</sequence>
<evidence type="ECO:0000313" key="2">
    <source>
        <dbReference type="Proteomes" id="UP000000758"/>
    </source>
</evidence>
<dbReference type="KEGG" id="csy:CENSYa_1963"/>
<organism evidence="1 2">
    <name type="scientific">Cenarchaeum symbiosum (strain A)</name>
    <dbReference type="NCBI Taxonomy" id="414004"/>
    <lineage>
        <taxon>Archaea</taxon>
        <taxon>Nitrososphaerota</taxon>
        <taxon>Candidatus Cenarchaeales</taxon>
        <taxon>Candidatus Cenarchaeaceae</taxon>
        <taxon>Candidatus Cenarchaeum</taxon>
    </lineage>
</organism>
<reference evidence="1 2" key="1">
    <citation type="journal article" date="2006" name="Proc. Natl. Acad. Sci. U.S.A.">
        <title>Genomic analysis of the uncultivated marine crenarchaeote Cenarchaeum symbiosum.</title>
        <authorList>
            <person name="Hallam S.J."/>
            <person name="Konstantinidis K.T."/>
            <person name="Putnam N."/>
            <person name="Schleper C."/>
            <person name="Watanabe Y."/>
            <person name="Sugahara J."/>
            <person name="Preston C."/>
            <person name="de la Torre J."/>
            <person name="Richardson P.M."/>
            <person name="DeLong E.F."/>
        </authorList>
    </citation>
    <scope>NUCLEOTIDE SEQUENCE [LARGE SCALE GENOMIC DNA]</scope>
    <source>
        <strain evidence="2">A</strain>
    </source>
</reference>